<sequence>MTRRTAPPRIVLDARVLRGAPGGVATVVAALVDHLPALAPDVPFVLLRHPGARGPLSRAPNVTEWLVSGDPNHPDSLLRLGAWLHKRLGPDDLFHAPYRVLPLGAPAKSVLTMHDVMQIACPELVFPNPLLRVLLAPYWSAAIRSSIRRAGRILAVSEHSKGDTIRVDPASAPRVRVTPLGVDPVFAPLDASEALARTEHLVPAGRRFFLVLGGGYPNKNHAAAVLAFARAFTTADDLHLVIIQRERTFPAELEAALRATGLLSRVHVQSRVGLSALVGLYARAEALIFPSLYEGFGLPVLEAMACGCPVVCSSLTSVPEVAGDAALVRDPRDLDALAGALRAVAKDEALRLDLKARGLARAARFRWEDTAKQTLDAYREIAPWIP</sequence>
<keyword evidence="5" id="KW-1185">Reference proteome</keyword>
<organism evidence="4 5">
    <name type="scientific">Polyangium fumosum</name>
    <dbReference type="NCBI Taxonomy" id="889272"/>
    <lineage>
        <taxon>Bacteria</taxon>
        <taxon>Pseudomonadati</taxon>
        <taxon>Myxococcota</taxon>
        <taxon>Polyangia</taxon>
        <taxon>Polyangiales</taxon>
        <taxon>Polyangiaceae</taxon>
        <taxon>Polyangium</taxon>
    </lineage>
</organism>
<protein>
    <submittedName>
        <fullName evidence="4">Glycosyltransferase family 1 protein</fullName>
    </submittedName>
</protein>
<evidence type="ECO:0000313" key="5">
    <source>
        <dbReference type="Proteomes" id="UP000309215"/>
    </source>
</evidence>
<name>A0A4V6WQM8_9BACT</name>
<gene>
    <name evidence="4" type="ORF">E8A74_32865</name>
</gene>
<dbReference type="SUPFAM" id="SSF53756">
    <property type="entry name" value="UDP-Glycosyltransferase/glycogen phosphorylase"/>
    <property type="match status" value="1"/>
</dbReference>
<evidence type="ECO:0000259" key="2">
    <source>
        <dbReference type="Pfam" id="PF00534"/>
    </source>
</evidence>
<dbReference type="CDD" id="cd03809">
    <property type="entry name" value="GT4_MtfB-like"/>
    <property type="match status" value="1"/>
</dbReference>
<comment type="caution">
    <text evidence="4">The sequence shown here is derived from an EMBL/GenBank/DDBJ whole genome shotgun (WGS) entry which is preliminary data.</text>
</comment>
<dbReference type="RefSeq" id="WP_136933072.1">
    <property type="nucleotide sequence ID" value="NZ_SSMQ01000043.1"/>
</dbReference>
<accession>A0A4V6WQM8</accession>
<reference evidence="4 5" key="1">
    <citation type="submission" date="2019-04" db="EMBL/GenBank/DDBJ databases">
        <authorList>
            <person name="Li Y."/>
            <person name="Wang J."/>
        </authorList>
    </citation>
    <scope>NUCLEOTIDE SEQUENCE [LARGE SCALE GENOMIC DNA]</scope>
    <source>
        <strain evidence="4 5">DSM 14668</strain>
    </source>
</reference>
<dbReference type="GO" id="GO:0009103">
    <property type="term" value="P:lipopolysaccharide biosynthetic process"/>
    <property type="evidence" value="ECO:0007669"/>
    <property type="project" value="TreeGrafter"/>
</dbReference>
<dbReference type="EMBL" id="SSMQ01000043">
    <property type="protein sequence ID" value="TKD00933.1"/>
    <property type="molecule type" value="Genomic_DNA"/>
</dbReference>
<feature type="domain" description="Glycosyltransferase subfamily 4-like N-terminal" evidence="3">
    <location>
        <begin position="21"/>
        <end position="184"/>
    </location>
</feature>
<proteinExistence type="predicted"/>
<dbReference type="OrthoDB" id="9767517at2"/>
<feature type="domain" description="Glycosyl transferase family 1" evidence="2">
    <location>
        <begin position="197"/>
        <end position="358"/>
    </location>
</feature>
<dbReference type="PANTHER" id="PTHR46401:SF2">
    <property type="entry name" value="GLYCOSYLTRANSFERASE WBBK-RELATED"/>
    <property type="match status" value="1"/>
</dbReference>
<keyword evidence="1 4" id="KW-0808">Transferase</keyword>
<dbReference type="Pfam" id="PF00534">
    <property type="entry name" value="Glycos_transf_1"/>
    <property type="match status" value="1"/>
</dbReference>
<dbReference type="GO" id="GO:0016757">
    <property type="term" value="F:glycosyltransferase activity"/>
    <property type="evidence" value="ECO:0007669"/>
    <property type="project" value="InterPro"/>
</dbReference>
<dbReference type="Proteomes" id="UP000309215">
    <property type="component" value="Unassembled WGS sequence"/>
</dbReference>
<dbReference type="Pfam" id="PF13439">
    <property type="entry name" value="Glyco_transf_4"/>
    <property type="match status" value="1"/>
</dbReference>
<evidence type="ECO:0000313" key="4">
    <source>
        <dbReference type="EMBL" id="TKD00933.1"/>
    </source>
</evidence>
<dbReference type="PANTHER" id="PTHR46401">
    <property type="entry name" value="GLYCOSYLTRANSFERASE WBBK-RELATED"/>
    <property type="match status" value="1"/>
</dbReference>
<dbReference type="InterPro" id="IPR001296">
    <property type="entry name" value="Glyco_trans_1"/>
</dbReference>
<evidence type="ECO:0000256" key="1">
    <source>
        <dbReference type="ARBA" id="ARBA00022679"/>
    </source>
</evidence>
<dbReference type="InterPro" id="IPR028098">
    <property type="entry name" value="Glyco_trans_4-like_N"/>
</dbReference>
<dbReference type="AlphaFoldDB" id="A0A4V6WQM8"/>
<evidence type="ECO:0000259" key="3">
    <source>
        <dbReference type="Pfam" id="PF13439"/>
    </source>
</evidence>
<dbReference type="Gene3D" id="3.40.50.2000">
    <property type="entry name" value="Glycogen Phosphorylase B"/>
    <property type="match status" value="2"/>
</dbReference>